<proteinExistence type="predicted"/>
<dbReference type="OrthoDB" id="2066838at2"/>
<feature type="transmembrane region" description="Helical" evidence="2">
    <location>
        <begin position="20"/>
        <end position="42"/>
    </location>
</feature>
<reference evidence="3" key="2">
    <citation type="submission" date="2013-06" db="EMBL/GenBank/DDBJ databases">
        <title>Draft genome sequence of Clostridium hylemonae (DSM 15053).</title>
        <authorList>
            <person name="Sudarsanam P."/>
            <person name="Ley R."/>
            <person name="Guruge J."/>
            <person name="Turnbaugh P.J."/>
            <person name="Mahowald M."/>
            <person name="Liep D."/>
            <person name="Gordon J."/>
        </authorList>
    </citation>
    <scope>NUCLEOTIDE SEQUENCE</scope>
    <source>
        <strain evidence="3">DSM 15053</strain>
    </source>
</reference>
<feature type="transmembrane region" description="Helical" evidence="2">
    <location>
        <begin position="48"/>
        <end position="68"/>
    </location>
</feature>
<keyword evidence="2" id="KW-0812">Transmembrane</keyword>
<dbReference type="Proteomes" id="UP000004893">
    <property type="component" value="Unassembled WGS sequence"/>
</dbReference>
<sequence length="113" mass="12977">MFYGLCLEMKKRNLSENQAVLWLGGVLGLLLLSVFPQILPWAADILGIWWPPAALIFFLLVVIILIILRHTITISEMETEIKELAMQLTLLKDENKDLKTKIERKTKGEQEKS</sequence>
<reference evidence="3" key="1">
    <citation type="submission" date="2009-02" db="EMBL/GenBank/DDBJ databases">
        <authorList>
            <person name="Fulton L."/>
            <person name="Clifton S."/>
            <person name="Fulton B."/>
            <person name="Xu J."/>
            <person name="Minx P."/>
            <person name="Pepin K.H."/>
            <person name="Johnson M."/>
            <person name="Bhonagiri V."/>
            <person name="Nash W.E."/>
            <person name="Mardis E.R."/>
            <person name="Wilson R.K."/>
        </authorList>
    </citation>
    <scope>NUCLEOTIDE SEQUENCE [LARGE SCALE GENOMIC DNA]</scope>
    <source>
        <strain evidence="3">DSM 15053</strain>
    </source>
</reference>
<dbReference type="AlphaFoldDB" id="C0BWZ1"/>
<organism evidence="3 4">
    <name type="scientific">[Clostridium] hylemonae DSM 15053</name>
    <dbReference type="NCBI Taxonomy" id="553973"/>
    <lineage>
        <taxon>Bacteria</taxon>
        <taxon>Bacillati</taxon>
        <taxon>Bacillota</taxon>
        <taxon>Clostridia</taxon>
        <taxon>Lachnospirales</taxon>
        <taxon>Lachnospiraceae</taxon>
    </lineage>
</organism>
<gene>
    <name evidence="3" type="ORF">CLOHYLEM_04325</name>
</gene>
<dbReference type="InterPro" id="IPR019277">
    <property type="entry name" value="DUF2304"/>
</dbReference>
<evidence type="ECO:0008006" key="5">
    <source>
        <dbReference type="Google" id="ProtNLM"/>
    </source>
</evidence>
<dbReference type="Pfam" id="PF10066">
    <property type="entry name" value="DUF2304"/>
    <property type="match status" value="1"/>
</dbReference>
<accession>C0BWZ1</accession>
<name>C0BWZ1_9FIRM</name>
<keyword evidence="2" id="KW-1133">Transmembrane helix</keyword>
<keyword evidence="2" id="KW-0472">Membrane</keyword>
<evidence type="ECO:0000313" key="4">
    <source>
        <dbReference type="Proteomes" id="UP000004893"/>
    </source>
</evidence>
<dbReference type="eggNOG" id="COG2456">
    <property type="taxonomic scope" value="Bacteria"/>
</dbReference>
<dbReference type="EMBL" id="ABYI02000007">
    <property type="protein sequence ID" value="EEG75589.1"/>
    <property type="molecule type" value="Genomic_DNA"/>
</dbReference>
<keyword evidence="4" id="KW-1185">Reference proteome</keyword>
<feature type="coiled-coil region" evidence="1">
    <location>
        <begin position="74"/>
        <end position="101"/>
    </location>
</feature>
<evidence type="ECO:0000256" key="2">
    <source>
        <dbReference type="SAM" id="Phobius"/>
    </source>
</evidence>
<evidence type="ECO:0000256" key="1">
    <source>
        <dbReference type="SAM" id="Coils"/>
    </source>
</evidence>
<evidence type="ECO:0000313" key="3">
    <source>
        <dbReference type="EMBL" id="EEG75589.1"/>
    </source>
</evidence>
<comment type="caution">
    <text evidence="3">The sequence shown here is derived from an EMBL/GenBank/DDBJ whole genome shotgun (WGS) entry which is preliminary data.</text>
</comment>
<keyword evidence="1" id="KW-0175">Coiled coil</keyword>
<dbReference type="HOGENOM" id="CLU_134280_1_1_9"/>
<protein>
    <recommendedName>
        <fullName evidence="5">DUF2304 domain-containing protein</fullName>
    </recommendedName>
</protein>
<dbReference type="STRING" id="553973.CLOHYLEM_04325"/>